<proteinExistence type="inferred from homology"/>
<evidence type="ECO:0000256" key="2">
    <source>
        <dbReference type="ARBA" id="ARBA00010532"/>
    </source>
</evidence>
<evidence type="ECO:0000256" key="3">
    <source>
        <dbReference type="ARBA" id="ARBA00022475"/>
    </source>
</evidence>
<feature type="transmembrane region" description="Helical" evidence="10">
    <location>
        <begin position="346"/>
        <end position="372"/>
    </location>
</feature>
<evidence type="ECO:0000256" key="10">
    <source>
        <dbReference type="SAM" id="Phobius"/>
    </source>
</evidence>
<dbReference type="InterPro" id="IPR005428">
    <property type="entry name" value="CD36/SCARB1/SNMP1"/>
</dbReference>
<organism evidence="11 12">
    <name type="scientific">Mya arenaria</name>
    <name type="common">Soft-shell clam</name>
    <dbReference type="NCBI Taxonomy" id="6604"/>
    <lineage>
        <taxon>Eukaryota</taxon>
        <taxon>Metazoa</taxon>
        <taxon>Spiralia</taxon>
        <taxon>Lophotrochozoa</taxon>
        <taxon>Mollusca</taxon>
        <taxon>Bivalvia</taxon>
        <taxon>Autobranchia</taxon>
        <taxon>Heteroconchia</taxon>
        <taxon>Euheterodonta</taxon>
        <taxon>Imparidentia</taxon>
        <taxon>Neoheterodontei</taxon>
        <taxon>Myida</taxon>
        <taxon>Myoidea</taxon>
        <taxon>Myidae</taxon>
        <taxon>Mya</taxon>
    </lineage>
</organism>
<keyword evidence="3" id="KW-1003">Cell membrane</keyword>
<evidence type="ECO:0000256" key="9">
    <source>
        <dbReference type="ARBA" id="ARBA00023180"/>
    </source>
</evidence>
<keyword evidence="9" id="KW-0325">Glycoprotein</keyword>
<reference evidence="11" key="1">
    <citation type="submission" date="2022-11" db="EMBL/GenBank/DDBJ databases">
        <title>Centuries of genome instability and evolution in soft-shell clam transmissible cancer (bioRxiv).</title>
        <authorList>
            <person name="Hart S.F.M."/>
            <person name="Yonemitsu M.A."/>
            <person name="Giersch R.M."/>
            <person name="Beal B.F."/>
            <person name="Arriagada G."/>
            <person name="Davis B.W."/>
            <person name="Ostrander E.A."/>
            <person name="Goff S.P."/>
            <person name="Metzger M.J."/>
        </authorList>
    </citation>
    <scope>NUCLEOTIDE SEQUENCE</scope>
    <source>
        <strain evidence="11">MELC-2E11</strain>
        <tissue evidence="11">Siphon/mantle</tissue>
    </source>
</reference>
<dbReference type="Pfam" id="PF01130">
    <property type="entry name" value="CD36"/>
    <property type="match status" value="2"/>
</dbReference>
<dbReference type="EMBL" id="CP111014">
    <property type="protein sequence ID" value="WAR00806.1"/>
    <property type="molecule type" value="Genomic_DNA"/>
</dbReference>
<evidence type="ECO:0000256" key="4">
    <source>
        <dbReference type="ARBA" id="ARBA00022692"/>
    </source>
</evidence>
<evidence type="ECO:0000313" key="12">
    <source>
        <dbReference type="Proteomes" id="UP001164746"/>
    </source>
</evidence>
<comment type="similarity">
    <text evidence="2">Belongs to the CD36 family.</text>
</comment>
<name>A0ABY7E0X2_MYAAR</name>
<evidence type="ECO:0000256" key="5">
    <source>
        <dbReference type="ARBA" id="ARBA00022989"/>
    </source>
</evidence>
<dbReference type="PRINTS" id="PR01609">
    <property type="entry name" value="CD36FAMILY"/>
</dbReference>
<keyword evidence="8" id="KW-0675">Receptor</keyword>
<evidence type="ECO:0000313" key="11">
    <source>
        <dbReference type="EMBL" id="WAR00806.1"/>
    </source>
</evidence>
<dbReference type="Proteomes" id="UP001164746">
    <property type="component" value="Chromosome 3"/>
</dbReference>
<evidence type="ECO:0000256" key="7">
    <source>
        <dbReference type="ARBA" id="ARBA00023157"/>
    </source>
</evidence>
<keyword evidence="5 10" id="KW-1133">Transmembrane helix</keyword>
<dbReference type="PANTHER" id="PTHR11923">
    <property type="entry name" value="SCAVENGER RECEPTOR CLASS B TYPE-1 SR-B1"/>
    <property type="match status" value="1"/>
</dbReference>
<keyword evidence="4 10" id="KW-0812">Transmembrane</keyword>
<keyword evidence="6 10" id="KW-0472">Membrane</keyword>
<evidence type="ECO:0000256" key="6">
    <source>
        <dbReference type="ARBA" id="ARBA00023136"/>
    </source>
</evidence>
<dbReference type="PANTHER" id="PTHR11923:SF51">
    <property type="entry name" value="LYSOSOME MEMBRANE PROTEIN 2"/>
    <property type="match status" value="1"/>
</dbReference>
<feature type="transmembrane region" description="Helical" evidence="10">
    <location>
        <begin position="7"/>
        <end position="29"/>
    </location>
</feature>
<evidence type="ECO:0000256" key="8">
    <source>
        <dbReference type="ARBA" id="ARBA00023170"/>
    </source>
</evidence>
<keyword evidence="7" id="KW-1015">Disulfide bond</keyword>
<gene>
    <name evidence="11" type="ORF">MAR_025178</name>
</gene>
<dbReference type="PRINTS" id="PR01610">
    <property type="entry name" value="CD36ANTIGEN"/>
</dbReference>
<accession>A0ABY7E0X2</accession>
<keyword evidence="12" id="KW-1185">Reference proteome</keyword>
<comment type="subcellular location">
    <subcellularLocation>
        <location evidence="1">Cell membrane</location>
        <topology evidence="1">Multi-pass membrane protein</topology>
    </subcellularLocation>
</comment>
<sequence length="382" mass="42898">MKKASCCLIWATIIGVILLIAGIVVIPVAKNLIHNKITEQITLKSNATYQNWVKNPTPIFFQLWVWDLQNPDEVKNGGKPSLVQRGPYSYRENRHKINVSFHDENDTVTYKEDKYYVFDRAMSNGTEDDKFTTVNIPLMKIADALIEWGEKDVFMTLSVKDLVWGYDEPLINKTVTLLQELGLPIHIDDHFGLFVGQGIDLYRFSTPPDVFMSHIDNPANQGYCTPSDNCLPSGLLNMENCHDGAPLVFSQPHFLNADKAVINGVYGMHPNIEEHGTFIDIEPNTGAAFYAAKKLQANIALERVPNIKSTLKLPTVVLPVVWLNESSKITKSLADEFKSELQTPLLVIHVGTYLAIGLGAFLVLMSLTVAIFRKLREKQKNV</sequence>
<protein>
    <submittedName>
        <fullName evidence="11">SCRB2-like protein</fullName>
    </submittedName>
</protein>
<evidence type="ECO:0000256" key="1">
    <source>
        <dbReference type="ARBA" id="ARBA00004651"/>
    </source>
</evidence>
<dbReference type="InterPro" id="IPR002159">
    <property type="entry name" value="CD36_fam"/>
</dbReference>